<keyword evidence="1" id="KW-0430">Lectin</keyword>
<feature type="signal peptide" evidence="3">
    <location>
        <begin position="1"/>
        <end position="17"/>
    </location>
</feature>
<dbReference type="PROSITE" id="PS00615">
    <property type="entry name" value="C_TYPE_LECTIN_1"/>
    <property type="match status" value="1"/>
</dbReference>
<dbReference type="InterPro" id="IPR018378">
    <property type="entry name" value="C-type_lectin_CS"/>
</dbReference>
<feature type="chain" id="PRO_5044771704" description="C-type lectin domain-containing protein" evidence="3">
    <location>
        <begin position="18"/>
        <end position="198"/>
    </location>
</feature>
<dbReference type="InterPro" id="IPR001304">
    <property type="entry name" value="C-type_lectin-like"/>
</dbReference>
<keyword evidence="6" id="KW-1185">Reference proteome</keyword>
<reference evidence="5 6" key="1">
    <citation type="submission" date="2024-09" db="EMBL/GenBank/DDBJ databases">
        <title>A chromosome-level genome assembly of Gray's grenadier anchovy, Coilia grayii.</title>
        <authorList>
            <person name="Fu Z."/>
        </authorList>
    </citation>
    <scope>NUCLEOTIDE SEQUENCE [LARGE SCALE GENOMIC DNA]</scope>
    <source>
        <strain evidence="5">G4</strain>
        <tissue evidence="5">Muscle</tissue>
    </source>
</reference>
<dbReference type="Proteomes" id="UP001591681">
    <property type="component" value="Unassembled WGS sequence"/>
</dbReference>
<sequence length="198" mass="22254">MHLRSVKLLIFCVLCTAQPSFQETPSKKRNGKKDGSNTAAIEELKKQVEIIMQEVNLLKEQQALQTVCLKGIKVPGKCFLAHQTKKNFHAANDDCMALGGVLSTPLSGAENDKLHDYVRQSISQEEHIWLGINDMVTEGDWFDQSGTGLRFKNWETEITHQPDGGRSHNCATLSPTTGRWFDDSCRTERAFVCEFNIV</sequence>
<keyword evidence="2" id="KW-1015">Disulfide bond</keyword>
<feature type="domain" description="C-type lectin" evidence="4">
    <location>
        <begin position="74"/>
        <end position="194"/>
    </location>
</feature>
<dbReference type="InterPro" id="IPR016186">
    <property type="entry name" value="C-type_lectin-like/link_sf"/>
</dbReference>
<dbReference type="PRINTS" id="PR01504">
    <property type="entry name" value="PNCREATITSAP"/>
</dbReference>
<gene>
    <name evidence="5" type="ORF">ACEWY4_020381</name>
</gene>
<proteinExistence type="predicted"/>
<dbReference type="InterPro" id="IPR051663">
    <property type="entry name" value="CLec_Tetranectin-domain"/>
</dbReference>
<dbReference type="Gene3D" id="3.10.100.10">
    <property type="entry name" value="Mannose-Binding Protein A, subunit A"/>
    <property type="match status" value="1"/>
</dbReference>
<evidence type="ECO:0000313" key="6">
    <source>
        <dbReference type="Proteomes" id="UP001591681"/>
    </source>
</evidence>
<accession>A0ABD1JCG0</accession>
<evidence type="ECO:0000256" key="2">
    <source>
        <dbReference type="ARBA" id="ARBA00023157"/>
    </source>
</evidence>
<dbReference type="PROSITE" id="PS50041">
    <property type="entry name" value="C_TYPE_LECTIN_2"/>
    <property type="match status" value="1"/>
</dbReference>
<name>A0ABD1JCG0_9TELE</name>
<dbReference type="SMART" id="SM00034">
    <property type="entry name" value="CLECT"/>
    <property type="match status" value="1"/>
</dbReference>
<dbReference type="PANTHER" id="PTHR22799">
    <property type="entry name" value="TETRANECTIN-RELATED"/>
    <property type="match status" value="1"/>
</dbReference>
<dbReference type="InterPro" id="IPR016187">
    <property type="entry name" value="CTDL_fold"/>
</dbReference>
<protein>
    <recommendedName>
        <fullName evidence="4">C-type lectin domain-containing protein</fullName>
    </recommendedName>
</protein>
<dbReference type="Pfam" id="PF00059">
    <property type="entry name" value="Lectin_C"/>
    <property type="match status" value="1"/>
</dbReference>
<dbReference type="GO" id="GO:0030246">
    <property type="term" value="F:carbohydrate binding"/>
    <property type="evidence" value="ECO:0007669"/>
    <property type="project" value="UniProtKB-KW"/>
</dbReference>
<evidence type="ECO:0000313" key="5">
    <source>
        <dbReference type="EMBL" id="KAL2084863.1"/>
    </source>
</evidence>
<evidence type="ECO:0000256" key="3">
    <source>
        <dbReference type="SAM" id="SignalP"/>
    </source>
</evidence>
<dbReference type="SUPFAM" id="SSF56436">
    <property type="entry name" value="C-type lectin-like"/>
    <property type="match status" value="1"/>
</dbReference>
<organism evidence="5 6">
    <name type="scientific">Coilia grayii</name>
    <name type="common">Gray's grenadier anchovy</name>
    <dbReference type="NCBI Taxonomy" id="363190"/>
    <lineage>
        <taxon>Eukaryota</taxon>
        <taxon>Metazoa</taxon>
        <taxon>Chordata</taxon>
        <taxon>Craniata</taxon>
        <taxon>Vertebrata</taxon>
        <taxon>Euteleostomi</taxon>
        <taxon>Actinopterygii</taxon>
        <taxon>Neopterygii</taxon>
        <taxon>Teleostei</taxon>
        <taxon>Clupei</taxon>
        <taxon>Clupeiformes</taxon>
        <taxon>Clupeoidei</taxon>
        <taxon>Engraulidae</taxon>
        <taxon>Coilinae</taxon>
        <taxon>Coilia</taxon>
    </lineage>
</organism>
<evidence type="ECO:0000256" key="1">
    <source>
        <dbReference type="ARBA" id="ARBA00022734"/>
    </source>
</evidence>
<dbReference type="FunFam" id="3.10.100.10:FF:000010">
    <property type="entry name" value="C-type lectin domain family 3 member A"/>
    <property type="match status" value="1"/>
</dbReference>
<dbReference type="AlphaFoldDB" id="A0ABD1JCG0"/>
<comment type="caution">
    <text evidence="5">The sequence shown here is derived from an EMBL/GenBank/DDBJ whole genome shotgun (WGS) entry which is preliminary data.</text>
</comment>
<dbReference type="PANTHER" id="PTHR22799:SF3">
    <property type="entry name" value="TETRANECTIN"/>
    <property type="match status" value="1"/>
</dbReference>
<dbReference type="EMBL" id="JBHFQA010000017">
    <property type="protein sequence ID" value="KAL2084863.1"/>
    <property type="molecule type" value="Genomic_DNA"/>
</dbReference>
<keyword evidence="3" id="KW-0732">Signal</keyword>
<evidence type="ECO:0000259" key="4">
    <source>
        <dbReference type="PROSITE" id="PS50041"/>
    </source>
</evidence>